<protein>
    <recommendedName>
        <fullName evidence="4">Nucleotide-diphospho-sugar transferase</fullName>
    </recommendedName>
</protein>
<keyword evidence="3" id="KW-1185">Reference proteome</keyword>
<evidence type="ECO:0000256" key="1">
    <source>
        <dbReference type="SAM" id="MobiDB-lite"/>
    </source>
</evidence>
<proteinExistence type="predicted"/>
<dbReference type="Proteomes" id="UP000248790">
    <property type="component" value="Unassembled WGS sequence"/>
</dbReference>
<gene>
    <name evidence="2" type="ORF">LX87_02059</name>
</gene>
<dbReference type="OrthoDB" id="7299295at2"/>
<feature type="region of interest" description="Disordered" evidence="1">
    <location>
        <begin position="1"/>
        <end position="26"/>
    </location>
</feature>
<feature type="compositionally biased region" description="Polar residues" evidence="1">
    <location>
        <begin position="1"/>
        <end position="25"/>
    </location>
</feature>
<accession>A0A327X9L2</accession>
<organism evidence="2 3">
    <name type="scientific">Larkinella arboricola</name>
    <dbReference type="NCBI Taxonomy" id="643671"/>
    <lineage>
        <taxon>Bacteria</taxon>
        <taxon>Pseudomonadati</taxon>
        <taxon>Bacteroidota</taxon>
        <taxon>Cytophagia</taxon>
        <taxon>Cytophagales</taxon>
        <taxon>Spirosomataceae</taxon>
        <taxon>Larkinella</taxon>
    </lineage>
</organism>
<sequence length="332" mass="38675">MTNTSPTATEYSTTPGTTARPSQNAGDRPGIPIVFIHQNYSHYLDFTLRQAVSSNPDSPIHLLGDADNNRFPFLIHHNIRDLLNEEAQRFEQVYKHSSPNHYNYELFCFIRWFLVRELMRREGYQQVFVADSDVMIYSDLTKYVDQTGLNESIAGFNVGADYQWVRSSSGHSSYWTWEGISLFCELAINLYTEPRLMAFMDQIRAEKIIKNDRAGISDMTALYVFYEEEHTRIRNLSESMNNSAFDHNICMATNYNLDEYEFGLGRKKIVMKDGFPMAYNVFLKKEILLHTLHFQGNSKNIIHRYYTGGGLLPSRLFREIRFKASVLYHMVR</sequence>
<evidence type="ECO:0008006" key="4">
    <source>
        <dbReference type="Google" id="ProtNLM"/>
    </source>
</evidence>
<reference evidence="2 3" key="1">
    <citation type="submission" date="2018-06" db="EMBL/GenBank/DDBJ databases">
        <title>Genomic Encyclopedia of Archaeal and Bacterial Type Strains, Phase II (KMG-II): from individual species to whole genera.</title>
        <authorList>
            <person name="Goeker M."/>
        </authorList>
    </citation>
    <scope>NUCLEOTIDE SEQUENCE [LARGE SCALE GENOMIC DNA]</scope>
    <source>
        <strain evidence="2 3">DSM 21851</strain>
    </source>
</reference>
<evidence type="ECO:0000313" key="3">
    <source>
        <dbReference type="Proteomes" id="UP000248790"/>
    </source>
</evidence>
<dbReference type="AlphaFoldDB" id="A0A327X9L2"/>
<evidence type="ECO:0000313" key="2">
    <source>
        <dbReference type="EMBL" id="RAK00357.1"/>
    </source>
</evidence>
<dbReference type="RefSeq" id="WP_111628105.1">
    <property type="nucleotide sequence ID" value="NZ_QLMC01000002.1"/>
</dbReference>
<dbReference type="EMBL" id="QLMC01000002">
    <property type="protein sequence ID" value="RAK00357.1"/>
    <property type="molecule type" value="Genomic_DNA"/>
</dbReference>
<comment type="caution">
    <text evidence="2">The sequence shown here is derived from an EMBL/GenBank/DDBJ whole genome shotgun (WGS) entry which is preliminary data.</text>
</comment>
<name>A0A327X9L2_LARAB</name>